<evidence type="ECO:0000256" key="1">
    <source>
        <dbReference type="ARBA" id="ARBA00038476"/>
    </source>
</evidence>
<sequence>MSSGDLTPLQMVLLILSSTFLYTWRSSLPLSWTLRIIYINLRARYLATPSTKTPSKITRSEPHLLLSRLPAPGTDIFSDVFTSSTYVATIDECDFNGHLSNSSYAKRLDFARSEFAGQRFLRGGMDGAWVALGGTSFRYHKEIPINGTYRVRMRIRAWDEKWCYMECNFVSKDRKTRKEVINCTAIAKLCVKAGRKTIPPWLFFALCGYAPSTSTNPKHNWVHAEDLRVQLMAEARRKAASKKRAIKRDSWLHGGGYGKAAGVLTAYVPVAGARGSEVAKEAVGERPEWMEKKWWDVEGWEEQRVEGLESVGEMGLTHC</sequence>
<dbReference type="Gene3D" id="3.10.129.10">
    <property type="entry name" value="Hotdog Thioesterase"/>
    <property type="match status" value="1"/>
</dbReference>
<proteinExistence type="inferred from homology"/>
<reference evidence="2 3" key="1">
    <citation type="journal article" date="2018" name="Mol. Biol. Evol.">
        <title>Broad Genomic Sampling Reveals a Smut Pathogenic Ancestry of the Fungal Clade Ustilaginomycotina.</title>
        <authorList>
            <person name="Kijpornyongpan T."/>
            <person name="Mondo S.J."/>
            <person name="Barry K."/>
            <person name="Sandor L."/>
            <person name="Lee J."/>
            <person name="Lipzen A."/>
            <person name="Pangilinan J."/>
            <person name="LaButti K."/>
            <person name="Hainaut M."/>
            <person name="Henrissat B."/>
            <person name="Grigoriev I.V."/>
            <person name="Spatafora J.W."/>
            <person name="Aime M.C."/>
        </authorList>
    </citation>
    <scope>NUCLEOTIDE SEQUENCE [LARGE SCALE GENOMIC DNA]</scope>
    <source>
        <strain evidence="2 3">MCA 5214</strain>
    </source>
</reference>
<dbReference type="GeneID" id="37028687"/>
<dbReference type="RefSeq" id="XP_025360183.1">
    <property type="nucleotide sequence ID" value="XM_025506864.1"/>
</dbReference>
<dbReference type="PANTHER" id="PTHR12475">
    <property type="match status" value="1"/>
</dbReference>
<dbReference type="InterPro" id="IPR051490">
    <property type="entry name" value="THEM6_lcsJ_thioesterase"/>
</dbReference>
<accession>A0A316UMG8</accession>
<dbReference type="AlphaFoldDB" id="A0A316UMG8"/>
<dbReference type="Proteomes" id="UP000245884">
    <property type="component" value="Unassembled WGS sequence"/>
</dbReference>
<evidence type="ECO:0000313" key="3">
    <source>
        <dbReference type="Proteomes" id="UP000245884"/>
    </source>
</evidence>
<dbReference type="EMBL" id="KZ819675">
    <property type="protein sequence ID" value="PWN25571.1"/>
    <property type="molecule type" value="Genomic_DNA"/>
</dbReference>
<name>A0A316UMG8_9BASI</name>
<organism evidence="2 3">
    <name type="scientific">Jaminaea rosea</name>
    <dbReference type="NCBI Taxonomy" id="1569628"/>
    <lineage>
        <taxon>Eukaryota</taxon>
        <taxon>Fungi</taxon>
        <taxon>Dikarya</taxon>
        <taxon>Basidiomycota</taxon>
        <taxon>Ustilaginomycotina</taxon>
        <taxon>Exobasidiomycetes</taxon>
        <taxon>Microstromatales</taxon>
        <taxon>Microstromatales incertae sedis</taxon>
        <taxon>Jaminaea</taxon>
    </lineage>
</organism>
<dbReference type="InterPro" id="IPR029069">
    <property type="entry name" value="HotDog_dom_sf"/>
</dbReference>
<gene>
    <name evidence="2" type="ORF">BDZ90DRAFT_234015</name>
</gene>
<comment type="similarity">
    <text evidence="1">Belongs to the lcsJ thioesterase family.</text>
</comment>
<dbReference type="PANTHER" id="PTHR12475:SF4">
    <property type="entry name" value="PROTEIN THEM6"/>
    <property type="match status" value="1"/>
</dbReference>
<dbReference type="SUPFAM" id="SSF54637">
    <property type="entry name" value="Thioesterase/thiol ester dehydrase-isomerase"/>
    <property type="match status" value="1"/>
</dbReference>
<protein>
    <recommendedName>
        <fullName evidence="4">Thioesterase/thiol ester dehydrase-isomerase</fullName>
    </recommendedName>
</protein>
<dbReference type="CDD" id="cd00586">
    <property type="entry name" value="4HBT"/>
    <property type="match status" value="1"/>
</dbReference>
<evidence type="ECO:0000313" key="2">
    <source>
        <dbReference type="EMBL" id="PWN25571.1"/>
    </source>
</evidence>
<evidence type="ECO:0008006" key="4">
    <source>
        <dbReference type="Google" id="ProtNLM"/>
    </source>
</evidence>
<dbReference type="OrthoDB" id="265761at2759"/>
<dbReference type="Pfam" id="PF13279">
    <property type="entry name" value="4HBT_2"/>
    <property type="match status" value="1"/>
</dbReference>
<keyword evidence="3" id="KW-1185">Reference proteome</keyword>